<dbReference type="AlphaFoldDB" id="I5AWL3"/>
<name>I5AWL3_EUBC6</name>
<dbReference type="eggNOG" id="COG0671">
    <property type="taxonomic scope" value="Bacteria"/>
</dbReference>
<sequence length="229" mass="25929">MKYLKRLLPVYALVPLAFAFALNGIGYYGIQLFHNVLDFHDFSLPVDHIIPFVPGFIFIYILAYAQWITGFVMCARESREFCFRYLSAETIAKAITLCIFILFPSTIVRPEITGTDLASQLTGWIYAADEPMNLLPSIHCLESWFCLRAALGQKKTGKIYSLAHLIMTLLVFASVLLVKQHVVVDIIAGIAVFEVSYFLTRKRGLEKFYVAAERKITGYAWKGNKQPVA</sequence>
<dbReference type="Pfam" id="PF14378">
    <property type="entry name" value="PAP2_3"/>
    <property type="match status" value="1"/>
</dbReference>
<evidence type="ECO:0000313" key="3">
    <source>
        <dbReference type="EMBL" id="EIM58186.1"/>
    </source>
</evidence>
<dbReference type="Proteomes" id="UP000005753">
    <property type="component" value="Chromosome"/>
</dbReference>
<reference evidence="3 4" key="1">
    <citation type="submission" date="2010-08" db="EMBL/GenBank/DDBJ databases">
        <authorList>
            <consortium name="US DOE Joint Genome Institute (JGI-PGF)"/>
            <person name="Lucas S."/>
            <person name="Copeland A."/>
            <person name="Lapidus A."/>
            <person name="Cheng J.-F."/>
            <person name="Bruce D."/>
            <person name="Goodwin L."/>
            <person name="Pitluck S."/>
            <person name="Land M.L."/>
            <person name="Hauser L."/>
            <person name="Chang Y.-J."/>
            <person name="Anderson I.J."/>
            <person name="Johnson E."/>
            <person name="Mulhopadhyay B."/>
            <person name="Kyrpides N."/>
            <person name="Woyke T.J."/>
        </authorList>
    </citation>
    <scope>NUCLEOTIDE SEQUENCE [LARGE SCALE GENOMIC DNA]</scope>
    <source>
        <strain evidence="3 4">6</strain>
    </source>
</reference>
<keyword evidence="1" id="KW-0472">Membrane</keyword>
<feature type="transmembrane region" description="Helical" evidence="1">
    <location>
        <begin position="159"/>
        <end position="176"/>
    </location>
</feature>
<keyword evidence="1" id="KW-0812">Transmembrane</keyword>
<gene>
    <name evidence="3" type="ORF">EubceDRAFT1_2460</name>
</gene>
<dbReference type="OrthoDB" id="9790723at2"/>
<protein>
    <recommendedName>
        <fullName evidence="2">Inositolphosphotransferase Aur1/Ipt1 domain-containing protein</fullName>
    </recommendedName>
</protein>
<evidence type="ECO:0000259" key="2">
    <source>
        <dbReference type="Pfam" id="PF14378"/>
    </source>
</evidence>
<dbReference type="EMBL" id="CM001487">
    <property type="protein sequence ID" value="EIM58186.1"/>
    <property type="molecule type" value="Genomic_DNA"/>
</dbReference>
<dbReference type="GO" id="GO:0016020">
    <property type="term" value="C:membrane"/>
    <property type="evidence" value="ECO:0007669"/>
    <property type="project" value="UniProtKB-SubCell"/>
</dbReference>
<feature type="domain" description="Inositolphosphotransferase Aur1/Ipt1" evidence="2">
    <location>
        <begin position="58"/>
        <end position="198"/>
    </location>
</feature>
<accession>I5AWL3</accession>
<dbReference type="HOGENOM" id="CLU_102949_0_0_9"/>
<dbReference type="InterPro" id="IPR026841">
    <property type="entry name" value="Aur1/Ipt1"/>
</dbReference>
<feature type="transmembrane region" description="Helical" evidence="1">
    <location>
        <begin position="49"/>
        <end position="75"/>
    </location>
</feature>
<reference evidence="3 4" key="2">
    <citation type="submission" date="2012-02" db="EMBL/GenBank/DDBJ databases">
        <title>Improved High-Quality Draft sequence of Eubacterium cellulosolvens 6.</title>
        <authorList>
            <consortium name="US DOE Joint Genome Institute"/>
            <person name="Lucas S."/>
            <person name="Han J."/>
            <person name="Lapidus A."/>
            <person name="Cheng J.-F."/>
            <person name="Goodwin L."/>
            <person name="Pitluck S."/>
            <person name="Peters L."/>
            <person name="Mikhailova N."/>
            <person name="Gu W."/>
            <person name="Detter J.C."/>
            <person name="Han C."/>
            <person name="Tapia R."/>
            <person name="Land M."/>
            <person name="Hauser L."/>
            <person name="Kyrpides N."/>
            <person name="Ivanova N."/>
            <person name="Pagani I."/>
            <person name="Johnson E."/>
            <person name="Mukhopadhyay B."/>
            <person name="Anderson I."/>
            <person name="Woyke T."/>
        </authorList>
    </citation>
    <scope>NUCLEOTIDE SEQUENCE [LARGE SCALE GENOMIC DNA]</scope>
    <source>
        <strain evidence="3 4">6</strain>
    </source>
</reference>
<evidence type="ECO:0000313" key="4">
    <source>
        <dbReference type="Proteomes" id="UP000005753"/>
    </source>
</evidence>
<dbReference type="STRING" id="633697.EubceDRAFT1_2460"/>
<evidence type="ECO:0000256" key="1">
    <source>
        <dbReference type="SAM" id="Phobius"/>
    </source>
</evidence>
<organism evidence="3 4">
    <name type="scientific">Eubacterium cellulosolvens (strain ATCC 43171 / JCM 9499 / 6)</name>
    <name type="common">Cillobacterium cellulosolvens</name>
    <dbReference type="NCBI Taxonomy" id="633697"/>
    <lineage>
        <taxon>Bacteria</taxon>
        <taxon>Bacillati</taxon>
        <taxon>Bacillota</taxon>
        <taxon>Clostridia</taxon>
        <taxon>Eubacteriales</taxon>
        <taxon>Eubacteriaceae</taxon>
        <taxon>Eubacterium</taxon>
    </lineage>
</organism>
<feature type="transmembrane region" description="Helical" evidence="1">
    <location>
        <begin position="7"/>
        <end position="29"/>
    </location>
</feature>
<proteinExistence type="predicted"/>
<keyword evidence="1" id="KW-1133">Transmembrane helix</keyword>
<feature type="transmembrane region" description="Helical" evidence="1">
    <location>
        <begin position="182"/>
        <end position="199"/>
    </location>
</feature>
<keyword evidence="4" id="KW-1185">Reference proteome</keyword>